<dbReference type="InterPro" id="IPR052022">
    <property type="entry name" value="26kDa_periplasmic_antigen"/>
</dbReference>
<reference evidence="1 2" key="1">
    <citation type="submission" date="2024-05" db="EMBL/GenBank/DDBJ databases">
        <title>Halomonas sp. SSM6 16S ribosomal RNA gene Genome sequencing and assembly.</title>
        <authorList>
            <person name="Yook S."/>
        </authorList>
    </citation>
    <scope>NUCLEOTIDE SEQUENCE [LARGE SCALE GENOMIC DNA]</scope>
    <source>
        <strain evidence="1 2">SSM6</strain>
    </source>
</reference>
<dbReference type="EMBL" id="JBEGCJ010000001">
    <property type="protein sequence ID" value="MEQ6916034.1"/>
    <property type="molecule type" value="Genomic_DNA"/>
</dbReference>
<sequence>MTSGNEAGVIRVTGTAHLDAKPDKVIISAAFWESVSSGKGKFNKSPKPKDLQSSKKDLENRILNLAAYLDEVGIGKGVLKTGTFRVERVKADPGIGGIKEEEVYLTRVLRTVSLVSHDVDDISSVLNALTTQGVNIIQGVHYQLENPESLQTEAVKKATSNAKEKAQGMAEALGVSLLSLVEVREDAARHRLQSDFNDHKLKSRAFSGMALYRKSSEEPEEGYHNPDTINVSASVDAVWQVG</sequence>
<evidence type="ECO:0000313" key="1">
    <source>
        <dbReference type="EMBL" id="MEQ6916034.1"/>
    </source>
</evidence>
<comment type="caution">
    <text evidence="1">The sequence shown here is derived from an EMBL/GenBank/DDBJ whole genome shotgun (WGS) entry which is preliminary data.</text>
</comment>
<keyword evidence="2" id="KW-1185">Reference proteome</keyword>
<name>A0ABV1NAH7_9GAMM</name>
<dbReference type="PANTHER" id="PTHR34387">
    <property type="entry name" value="SLR1258 PROTEIN"/>
    <property type="match status" value="1"/>
</dbReference>
<proteinExistence type="predicted"/>
<protein>
    <submittedName>
        <fullName evidence="1">SIMPL domain-containing protein</fullName>
    </submittedName>
</protein>
<organism evidence="1 2">
    <name type="scientific">Halomonas aquatica</name>
    <dbReference type="NCBI Taxonomy" id="3151123"/>
    <lineage>
        <taxon>Bacteria</taxon>
        <taxon>Pseudomonadati</taxon>
        <taxon>Pseudomonadota</taxon>
        <taxon>Gammaproteobacteria</taxon>
        <taxon>Oceanospirillales</taxon>
        <taxon>Halomonadaceae</taxon>
        <taxon>Halomonas</taxon>
    </lineage>
</organism>
<dbReference type="InterPro" id="IPR007497">
    <property type="entry name" value="SIMPL/DUF541"/>
</dbReference>
<dbReference type="PANTHER" id="PTHR34387:SF2">
    <property type="entry name" value="SLR1258 PROTEIN"/>
    <property type="match status" value="1"/>
</dbReference>
<dbReference type="Pfam" id="PF04402">
    <property type="entry name" value="SIMPL"/>
    <property type="match status" value="1"/>
</dbReference>
<gene>
    <name evidence="1" type="ORF">ABE960_00640</name>
</gene>
<accession>A0ABV1NAH7</accession>
<dbReference type="Gene3D" id="3.30.110.170">
    <property type="entry name" value="Protein of unknown function (DUF541), domain 1"/>
    <property type="match status" value="1"/>
</dbReference>
<dbReference type="RefSeq" id="WP_349760286.1">
    <property type="nucleotide sequence ID" value="NZ_JBEGCJ010000001.1"/>
</dbReference>
<dbReference type="Gene3D" id="3.30.70.2970">
    <property type="entry name" value="Protein of unknown function (DUF541), domain 2"/>
    <property type="match status" value="1"/>
</dbReference>
<evidence type="ECO:0000313" key="2">
    <source>
        <dbReference type="Proteomes" id="UP001442468"/>
    </source>
</evidence>
<dbReference type="Proteomes" id="UP001442468">
    <property type="component" value="Unassembled WGS sequence"/>
</dbReference>